<feature type="compositionally biased region" description="Basic and acidic residues" evidence="1">
    <location>
        <begin position="630"/>
        <end position="644"/>
    </location>
</feature>
<feature type="compositionally biased region" description="Acidic residues" evidence="1">
    <location>
        <begin position="572"/>
        <end position="592"/>
    </location>
</feature>
<feature type="compositionally biased region" description="Basic and acidic residues" evidence="1">
    <location>
        <begin position="1911"/>
        <end position="1924"/>
    </location>
</feature>
<feature type="compositionally biased region" description="Basic and acidic residues" evidence="1">
    <location>
        <begin position="1421"/>
        <end position="1449"/>
    </location>
</feature>
<feature type="compositionally biased region" description="Basic and acidic residues" evidence="1">
    <location>
        <begin position="1544"/>
        <end position="1684"/>
    </location>
</feature>
<protein>
    <submittedName>
        <fullName evidence="2">Uncharacterized protein</fullName>
    </submittedName>
</protein>
<organism evidence="2 3">
    <name type="scientific">Ditylenchus destructor</name>
    <dbReference type="NCBI Taxonomy" id="166010"/>
    <lineage>
        <taxon>Eukaryota</taxon>
        <taxon>Metazoa</taxon>
        <taxon>Ecdysozoa</taxon>
        <taxon>Nematoda</taxon>
        <taxon>Chromadorea</taxon>
        <taxon>Rhabditida</taxon>
        <taxon>Tylenchina</taxon>
        <taxon>Tylenchomorpha</taxon>
        <taxon>Sphaerularioidea</taxon>
        <taxon>Anguinidae</taxon>
        <taxon>Anguininae</taxon>
        <taxon>Ditylenchus</taxon>
    </lineage>
</organism>
<feature type="compositionally biased region" description="Acidic residues" evidence="1">
    <location>
        <begin position="1384"/>
        <end position="1395"/>
    </location>
</feature>
<feature type="compositionally biased region" description="Basic and acidic residues" evidence="1">
    <location>
        <begin position="1035"/>
        <end position="1063"/>
    </location>
</feature>
<feature type="compositionally biased region" description="Acidic residues" evidence="1">
    <location>
        <begin position="1102"/>
        <end position="1114"/>
    </location>
</feature>
<feature type="compositionally biased region" description="Basic and acidic residues" evidence="1">
    <location>
        <begin position="1121"/>
        <end position="1131"/>
    </location>
</feature>
<feature type="compositionally biased region" description="Basic and acidic residues" evidence="1">
    <location>
        <begin position="937"/>
        <end position="988"/>
    </location>
</feature>
<feature type="compositionally biased region" description="Basic and acidic residues" evidence="1">
    <location>
        <begin position="1214"/>
        <end position="1234"/>
    </location>
</feature>
<feature type="compositionally biased region" description="Basic and acidic residues" evidence="1">
    <location>
        <begin position="1482"/>
        <end position="1533"/>
    </location>
</feature>
<feature type="region of interest" description="Disordered" evidence="1">
    <location>
        <begin position="1902"/>
        <end position="1959"/>
    </location>
</feature>
<feature type="compositionally biased region" description="Basic and acidic residues" evidence="1">
    <location>
        <begin position="1762"/>
        <end position="1782"/>
    </location>
</feature>
<dbReference type="EMBL" id="JAKKPZ010000007">
    <property type="protein sequence ID" value="KAI1718820.1"/>
    <property type="molecule type" value="Genomic_DNA"/>
</dbReference>
<feature type="compositionally biased region" description="Basic and acidic residues" evidence="1">
    <location>
        <begin position="1305"/>
        <end position="1333"/>
    </location>
</feature>
<feature type="compositionally biased region" description="Basic and acidic residues" evidence="1">
    <location>
        <begin position="1933"/>
        <end position="1959"/>
    </location>
</feature>
<feature type="compositionally biased region" description="Basic and acidic residues" evidence="1">
    <location>
        <begin position="777"/>
        <end position="792"/>
    </location>
</feature>
<feature type="compositionally biased region" description="Basic and acidic residues" evidence="1">
    <location>
        <begin position="731"/>
        <end position="740"/>
    </location>
</feature>
<feature type="compositionally biased region" description="Acidic residues" evidence="1">
    <location>
        <begin position="1792"/>
        <end position="1801"/>
    </location>
</feature>
<feature type="compositionally biased region" description="Polar residues" evidence="1">
    <location>
        <begin position="1359"/>
        <end position="1372"/>
    </location>
</feature>
<sequence>MNEPNSQAIAINSTLITTHFRSICVQYDANNVQFMRTQRKVCRHKKDKKIISDVLYKCNRNAYVPSQCHGKNYEGKAMVAKIGKEVADGANYLYICERIGKRYLEVTNTTLTVTKTSHAVKQRMVDEVVFRRKKCLHYEKKGKYTEIDVDRKDLVLADGTRIKCTNKTGFVEKIVQTIEVRHIKSKKGCADPLNSENEIKVGDKYSFNGNVYKCESNLTLRLIGCTSSTGKSLRFNETSGDPLGDMYQICHGEKGLITYFEGDCVFEDIKIKQGRDHIVSTNYGLNIRLTCERQMLSELNWNITEKKYWNLLIFKDCVDESKMSVPIDGIKPSSNSRNKNGKAEVIEYCMMESGGLFGIGYANAIACHYLDKVYQFNETFISGYDEHLCHLNGKIKKIGCYISSKKLKVRLGEVINIGEETYLQCEEKATGFVVTNRPKKCVTEMDEEATFGTTYEDSHSIKVCSRNQSTGPVVGVWRLTHCVFGTIKVKKGECFYAFNKYQRCDEDETHEPIYRPADYESCSPEKEVIITNSKGAVVDKIVAQLTRDIFESTSWVGVEVTETKHDKKVETDEYSEEYPNNGEEDEDETEETTSEKQIESTHEQNDTEDTKHVIGSENTSVSERNNVAHSAKDNSKGTTRDESTAVHTTSSQENENDSKEYRKYGNTKKHGALNDEFGKRHKNGSFVRIVEQDNDKQHDSFEENVADTKEDEQNYHNKVSKVHHKNGSFVHKSDRYEHSNQDVTEEVVEDANQANKHKKNTKTSSGHSTEITSRGENVVKDYDTNGKTRETDEGSEQGSGHQEQNSFEESRSLETETTDLPVLRNTWVTARAKNSEENKIDLSKKSISVDDHETDENSESAETPGIDDNSKTVDGEHSKDIEDHRTATEKYDDSSDITQEDNTPEIPENDQAPGEDERNNAHDLLHITTPEPDLSTDEEKSSSADRNNDSVETRKSEQEDIEKESHANDSNESKNTETTTDEGRENPNRSKGASDIINDDSSESIETTNQTEQPDSDSKEAHSELSVEKTTNAEQRVEDSKSTGEVDVRSPHIPDDSKAHVVDEPTTESLEVPSGSIEEPSEEITFTIKPDQSKHNSGGIIETDEPETSSEELTTDSSILDEAKEKRKEPYPSDDTLATEADKSGDENQSLETTDKSVDSGDNTSENLEPNDINAPQEKETNGAMPTENLSEEKPDPTSSSDVSVQVIIHVRNKSHDAKPKKDQENEPGKHDESSSSEEPTEFPVDNSETIEEQKESTEPPTEENSMEEPLNSSAQKNAEEDRNGGENEPLIPDKSLTNSDDLSVEPKEPSEENSMEEPKEKPGFSIENKEPESGPSKESYENPDVIPHPDIPSEIEDSLTQSTQPSQTIVTQAPGKSIKSSEETEEQENPDDSGLDSPEREDQITTKPETAPIIPPTENLEEKEPNSSEPDIPRISEEKSAQVDDSKYIKTTVTTDNSESEESDELPVKKLTTEVYVTDASENKPKSSEPASHERPAENSRQKEVREHKSPESHDSSDTKEHSEQKDAHNEPSSEQPTNPDVSVHKEVHTTKPKSSEPIDSSDESKRPETSDESTPEKTPHPDISVDKEVHITKPKSAEPNDSSDESKRPETSDESTSEKTPHPDISVDKEVHITKPKSAEPNDSSDESKRPETSDESTSEKTPHPDISVHKEVHITKPKSSEPNDSSDDDESKRPETSDESSPEKRANPDVSVHKEVHITKPKSAEPNDSSEDSKRPETSDESPSENPGADDASIETDTDVQKPESSDLKDSSNSKEVSIRTEAPSEPEVTTEEVDDIEPTSYLDDQRNHESDELETEEPEHISESSSENPSREQTEITINRTYNIEPGKKIIIHHEQQNVHNSEVDVSGSYEIVTQILSGEIREGEVDEVRNLTMKETITHGSGEVPPEDKHGVPPDEAQRHNKPGTPPDVKEEKNEKEPEKPVKIPKRPDNDNTEEKLKDLINVEIEHQGSYGEGTYIVKRRKSTGCSDFLGKLGHRDCAQGKSEEEFSIYGSQGSSMEIIHEKKLVCENKLSNEVCEAFKAMCLPISATVRVVRYLRDFIDPKDDDIHSQLQYIESILPDYVKNKPTMKKGLKKLNEILPYIDCKSLLLKLLLDPYGEEFLEEILSTKSEHELYCGGLRRKCSKHKSLDRHSLRSRLYCKRFNFHCSGTNYSLRRYFVSTLKDYELGKSVEKVRVPNTNERISELCKKTCQRCLNSDDLFDDEVDESPCSLSSN</sequence>
<feature type="compositionally biased region" description="Basic and acidic residues" evidence="1">
    <location>
        <begin position="1016"/>
        <end position="1027"/>
    </location>
</feature>
<comment type="caution">
    <text evidence="2">The sequence shown here is derived from an EMBL/GenBank/DDBJ whole genome shotgun (WGS) entry which is preliminary data.</text>
</comment>
<keyword evidence="3" id="KW-1185">Reference proteome</keyword>
<feature type="compositionally biased region" description="Basic and acidic residues" evidence="1">
    <location>
        <begin position="690"/>
        <end position="715"/>
    </location>
</feature>
<name>A0AAD4N9T9_9BILA</name>
<feature type="compositionally biased region" description="Basic and acidic residues" evidence="1">
    <location>
        <begin position="868"/>
        <end position="893"/>
    </location>
</feature>
<feature type="region of interest" description="Disordered" evidence="1">
    <location>
        <begin position="567"/>
        <end position="1843"/>
    </location>
</feature>
<feature type="compositionally biased region" description="Basic and acidic residues" evidence="1">
    <location>
        <begin position="833"/>
        <end position="851"/>
    </location>
</feature>
<feature type="compositionally biased region" description="Polar residues" evidence="1">
    <location>
        <begin position="762"/>
        <end position="775"/>
    </location>
</feature>
<evidence type="ECO:0000313" key="2">
    <source>
        <dbReference type="EMBL" id="KAI1718820.1"/>
    </source>
</evidence>
<proteinExistence type="predicted"/>
<feature type="compositionally biased region" description="Polar residues" evidence="1">
    <location>
        <begin position="796"/>
        <end position="807"/>
    </location>
</feature>
<feature type="compositionally biased region" description="Basic and acidic residues" evidence="1">
    <location>
        <begin position="593"/>
        <end position="614"/>
    </location>
</feature>
<feature type="compositionally biased region" description="Polar residues" evidence="1">
    <location>
        <begin position="616"/>
        <end position="628"/>
    </location>
</feature>
<feature type="compositionally biased region" description="Basic and acidic residues" evidence="1">
    <location>
        <begin position="915"/>
        <end position="925"/>
    </location>
</feature>
<feature type="compositionally biased region" description="Basic and acidic residues" evidence="1">
    <location>
        <begin position="1693"/>
        <end position="1741"/>
    </location>
</feature>
<accession>A0AAD4N9T9</accession>
<feature type="compositionally biased region" description="Acidic residues" evidence="1">
    <location>
        <begin position="894"/>
        <end position="903"/>
    </location>
</feature>
<reference evidence="2" key="1">
    <citation type="submission" date="2022-01" db="EMBL/GenBank/DDBJ databases">
        <title>Genome Sequence Resource for Two Populations of Ditylenchus destructor, the Migratory Endoparasitic Phytonematode.</title>
        <authorList>
            <person name="Zhang H."/>
            <person name="Lin R."/>
            <person name="Xie B."/>
        </authorList>
    </citation>
    <scope>NUCLEOTIDE SEQUENCE</scope>
    <source>
        <strain evidence="2">BazhouSP</strain>
    </source>
</reference>
<dbReference type="Proteomes" id="UP001201812">
    <property type="component" value="Unassembled WGS sequence"/>
</dbReference>
<gene>
    <name evidence="2" type="ORF">DdX_05929</name>
</gene>
<evidence type="ECO:0000256" key="1">
    <source>
        <dbReference type="SAM" id="MobiDB-lite"/>
    </source>
</evidence>
<evidence type="ECO:0000313" key="3">
    <source>
        <dbReference type="Proteomes" id="UP001201812"/>
    </source>
</evidence>